<accession>A0A5C3QWL2</accession>
<reference evidence="2 3" key="1">
    <citation type="journal article" date="2019" name="Nat. Ecol. Evol.">
        <title>Megaphylogeny resolves global patterns of mushroom evolution.</title>
        <authorList>
            <person name="Varga T."/>
            <person name="Krizsan K."/>
            <person name="Foldi C."/>
            <person name="Dima B."/>
            <person name="Sanchez-Garcia M."/>
            <person name="Sanchez-Ramirez S."/>
            <person name="Szollosi G.J."/>
            <person name="Szarkandi J.G."/>
            <person name="Papp V."/>
            <person name="Albert L."/>
            <person name="Andreopoulos W."/>
            <person name="Angelini C."/>
            <person name="Antonin V."/>
            <person name="Barry K.W."/>
            <person name="Bougher N.L."/>
            <person name="Buchanan P."/>
            <person name="Buyck B."/>
            <person name="Bense V."/>
            <person name="Catcheside P."/>
            <person name="Chovatia M."/>
            <person name="Cooper J."/>
            <person name="Damon W."/>
            <person name="Desjardin D."/>
            <person name="Finy P."/>
            <person name="Geml J."/>
            <person name="Haridas S."/>
            <person name="Hughes K."/>
            <person name="Justo A."/>
            <person name="Karasinski D."/>
            <person name="Kautmanova I."/>
            <person name="Kiss B."/>
            <person name="Kocsube S."/>
            <person name="Kotiranta H."/>
            <person name="LaButti K.M."/>
            <person name="Lechner B.E."/>
            <person name="Liimatainen K."/>
            <person name="Lipzen A."/>
            <person name="Lukacs Z."/>
            <person name="Mihaltcheva S."/>
            <person name="Morgado L.N."/>
            <person name="Niskanen T."/>
            <person name="Noordeloos M.E."/>
            <person name="Ohm R.A."/>
            <person name="Ortiz-Santana B."/>
            <person name="Ovrebo C."/>
            <person name="Racz N."/>
            <person name="Riley R."/>
            <person name="Savchenko A."/>
            <person name="Shiryaev A."/>
            <person name="Soop K."/>
            <person name="Spirin V."/>
            <person name="Szebenyi C."/>
            <person name="Tomsovsky M."/>
            <person name="Tulloss R.E."/>
            <person name="Uehling J."/>
            <person name="Grigoriev I.V."/>
            <person name="Vagvolgyi C."/>
            <person name="Papp T."/>
            <person name="Martin F.M."/>
            <person name="Miettinen O."/>
            <person name="Hibbett D.S."/>
            <person name="Nagy L.G."/>
        </authorList>
    </citation>
    <scope>NUCLEOTIDE SEQUENCE [LARGE SCALE GENOMIC DNA]</scope>
    <source>
        <strain evidence="2 3">CBS 309.79</strain>
    </source>
</reference>
<protein>
    <submittedName>
        <fullName evidence="2">Uncharacterized protein</fullName>
    </submittedName>
</protein>
<dbReference type="Proteomes" id="UP000305067">
    <property type="component" value="Unassembled WGS sequence"/>
</dbReference>
<sequence>MYLIRVDRPIDKDSPDYEYLRDRRDRYSSTSEDLHTLPTSAAVLPRLKKLRLDFSWGYDRDYQPSPNKNVILVVLRHLRCPKLSAVFLTSPRIRSSDKSDDIEALQACLHSLASDKPSSVRVVAVFVYEVYAMELTDTGPIITLLSHLPSLGSVLINASSGRDRRCGSLLTAALQWPAQGHDTTPPSAGGQSRRSNRRGLDAPDMSSAARRPSQSLGFGSCRTSRDDIEQDGELVGPESSHSHVGECQAS</sequence>
<feature type="compositionally biased region" description="Polar residues" evidence="1">
    <location>
        <begin position="181"/>
        <end position="193"/>
    </location>
</feature>
<evidence type="ECO:0000313" key="3">
    <source>
        <dbReference type="Proteomes" id="UP000305067"/>
    </source>
</evidence>
<proteinExistence type="predicted"/>
<gene>
    <name evidence="2" type="ORF">BDV98DRAFT_566335</name>
</gene>
<organism evidence="2 3">
    <name type="scientific">Pterulicium gracile</name>
    <dbReference type="NCBI Taxonomy" id="1884261"/>
    <lineage>
        <taxon>Eukaryota</taxon>
        <taxon>Fungi</taxon>
        <taxon>Dikarya</taxon>
        <taxon>Basidiomycota</taxon>
        <taxon>Agaricomycotina</taxon>
        <taxon>Agaricomycetes</taxon>
        <taxon>Agaricomycetidae</taxon>
        <taxon>Agaricales</taxon>
        <taxon>Pleurotineae</taxon>
        <taxon>Pterulaceae</taxon>
        <taxon>Pterulicium</taxon>
    </lineage>
</organism>
<dbReference type="EMBL" id="ML178822">
    <property type="protein sequence ID" value="TFL02744.1"/>
    <property type="molecule type" value="Genomic_DNA"/>
</dbReference>
<evidence type="ECO:0000256" key="1">
    <source>
        <dbReference type="SAM" id="MobiDB-lite"/>
    </source>
</evidence>
<feature type="region of interest" description="Disordered" evidence="1">
    <location>
        <begin position="177"/>
        <end position="250"/>
    </location>
</feature>
<keyword evidence="3" id="KW-1185">Reference proteome</keyword>
<evidence type="ECO:0000313" key="2">
    <source>
        <dbReference type="EMBL" id="TFL02744.1"/>
    </source>
</evidence>
<name>A0A5C3QWL2_9AGAR</name>
<dbReference type="AlphaFoldDB" id="A0A5C3QWL2"/>